<dbReference type="Proteomes" id="UP000009325">
    <property type="component" value="Unassembled WGS sequence"/>
</dbReference>
<evidence type="ECO:0000256" key="3">
    <source>
        <dbReference type="ARBA" id="ARBA00023163"/>
    </source>
</evidence>
<evidence type="ECO:0000256" key="1">
    <source>
        <dbReference type="ARBA" id="ARBA00023015"/>
    </source>
</evidence>
<dbReference type="InterPro" id="IPR036390">
    <property type="entry name" value="WH_DNA-bd_sf"/>
</dbReference>
<keyword evidence="1" id="KW-0805">Transcription regulation</keyword>
<keyword evidence="3" id="KW-0804">Transcription</keyword>
<gene>
    <name evidence="5" type="ORF">BN146_10490</name>
</gene>
<dbReference type="AlphaFoldDB" id="K0NTT8"/>
<dbReference type="PANTHER" id="PTHR42756">
    <property type="entry name" value="TRANSCRIPTIONAL REGULATOR, MARR"/>
    <property type="match status" value="1"/>
</dbReference>
<evidence type="ECO:0000256" key="2">
    <source>
        <dbReference type="ARBA" id="ARBA00023125"/>
    </source>
</evidence>
<evidence type="ECO:0000259" key="4">
    <source>
        <dbReference type="PROSITE" id="PS50995"/>
    </source>
</evidence>
<keyword evidence="2" id="KW-0238">DNA-binding</keyword>
<dbReference type="SMART" id="SM00347">
    <property type="entry name" value="HTH_MARR"/>
    <property type="match status" value="1"/>
</dbReference>
<dbReference type="PROSITE" id="PS01117">
    <property type="entry name" value="HTH_MARR_1"/>
    <property type="match status" value="1"/>
</dbReference>
<dbReference type="InterPro" id="IPR023187">
    <property type="entry name" value="Tscrpt_reg_MarR-type_CS"/>
</dbReference>
<dbReference type="PROSITE" id="PS50995">
    <property type="entry name" value="HTH_MARR_2"/>
    <property type="match status" value="1"/>
</dbReference>
<dbReference type="GO" id="GO:0003677">
    <property type="term" value="F:DNA binding"/>
    <property type="evidence" value="ECO:0007669"/>
    <property type="project" value="UniProtKB-KW"/>
</dbReference>
<dbReference type="EMBL" id="CALZ01000160">
    <property type="protein sequence ID" value="CCK84623.1"/>
    <property type="molecule type" value="Genomic_DNA"/>
</dbReference>
<dbReference type="Gene3D" id="1.10.10.10">
    <property type="entry name" value="Winged helix-like DNA-binding domain superfamily/Winged helix DNA-binding domain"/>
    <property type="match status" value="1"/>
</dbReference>
<dbReference type="SUPFAM" id="SSF46785">
    <property type="entry name" value="Winged helix' DNA-binding domain"/>
    <property type="match status" value="1"/>
</dbReference>
<reference evidence="5 6" key="1">
    <citation type="submission" date="2012-08" db="EMBL/GenBank/DDBJ databases">
        <title>Draft Genome Sequences of Lactobacillus equicursoris CIP 110162T, isolated from thoroughbred racehorse feces and Lactobacillus sp. CRBIP 24.137 isolated from urine of human.</title>
        <authorList>
            <person name="Cousin S."/>
            <person name="Loux V."/>
            <person name="Ma L."/>
            <person name="Creno S."/>
            <person name="Clermont D."/>
            <person name="Bizet C."/>
            <person name="Bouchier C."/>
        </authorList>
    </citation>
    <scope>NUCLEOTIDE SEQUENCE [LARGE SCALE GENOMIC DNA]</scope>
    <source>
        <strain evidence="5 6">66c</strain>
    </source>
</reference>
<dbReference type="InterPro" id="IPR036388">
    <property type="entry name" value="WH-like_DNA-bd_sf"/>
</dbReference>
<dbReference type="Pfam" id="PF12802">
    <property type="entry name" value="MarR_2"/>
    <property type="match status" value="1"/>
</dbReference>
<accession>K0NTT8</accession>
<dbReference type="PANTHER" id="PTHR42756:SF1">
    <property type="entry name" value="TRANSCRIPTIONAL REPRESSOR OF EMRAB OPERON"/>
    <property type="match status" value="1"/>
</dbReference>
<name>K0NTT8_9LACO</name>
<feature type="domain" description="HTH marR-type" evidence="4">
    <location>
        <begin position="10"/>
        <end position="142"/>
    </location>
</feature>
<evidence type="ECO:0000313" key="6">
    <source>
        <dbReference type="Proteomes" id="UP000009325"/>
    </source>
</evidence>
<comment type="caution">
    <text evidence="5">The sequence shown here is derived from an EMBL/GenBank/DDBJ whole genome shotgun (WGS) entry which is preliminary data.</text>
</comment>
<sequence>MDKNLADNKEDSLTELANLATIKMSHAYQHYDESCGLSQYTSIILYELLTHRQMAQKELVYRSGIPKQSINKGMHQLEDAGYITLTPSPDDKRVKFCKLTTKGQTYAKEKIAPLVEIEERVIATFGQAKARQAVELISEWADLLQTEIAKSTN</sequence>
<protein>
    <submittedName>
        <fullName evidence="5">Hypothetical conserved protein</fullName>
    </submittedName>
</protein>
<dbReference type="InterPro" id="IPR000835">
    <property type="entry name" value="HTH_MarR-typ"/>
</dbReference>
<evidence type="ECO:0000313" key="5">
    <source>
        <dbReference type="EMBL" id="CCK84623.1"/>
    </source>
</evidence>
<organism evidence="5 6">
    <name type="scientific">Lactobacillus equicursoris 66c</name>
    <dbReference type="NCBI Taxonomy" id="872326"/>
    <lineage>
        <taxon>Bacteria</taxon>
        <taxon>Bacillati</taxon>
        <taxon>Bacillota</taxon>
        <taxon>Bacilli</taxon>
        <taxon>Lactobacillales</taxon>
        <taxon>Lactobacillaceae</taxon>
        <taxon>Lactobacillus</taxon>
    </lineage>
</organism>
<proteinExistence type="predicted"/>
<dbReference type="RefSeq" id="WP_009558725.1">
    <property type="nucleotide sequence ID" value="NZ_CALZ01000160.1"/>
</dbReference>
<dbReference type="GO" id="GO:0003700">
    <property type="term" value="F:DNA-binding transcription factor activity"/>
    <property type="evidence" value="ECO:0007669"/>
    <property type="project" value="InterPro"/>
</dbReference>
<dbReference type="OrthoDB" id="2328690at2"/>